<evidence type="ECO:0000313" key="2">
    <source>
        <dbReference type="Proteomes" id="UP001187192"/>
    </source>
</evidence>
<proteinExistence type="predicted"/>
<protein>
    <submittedName>
        <fullName evidence="1">Uncharacterized protein</fullName>
    </submittedName>
</protein>
<accession>A0AA88AKS0</accession>
<gene>
    <name evidence="1" type="ORF">TIFTF001_017171</name>
</gene>
<comment type="caution">
    <text evidence="1">The sequence shown here is derived from an EMBL/GenBank/DDBJ whole genome shotgun (WGS) entry which is preliminary data.</text>
</comment>
<dbReference type="AlphaFoldDB" id="A0AA88AKS0"/>
<reference evidence="1" key="1">
    <citation type="submission" date="2023-07" db="EMBL/GenBank/DDBJ databases">
        <title>draft genome sequence of fig (Ficus carica).</title>
        <authorList>
            <person name="Takahashi T."/>
            <person name="Nishimura K."/>
        </authorList>
    </citation>
    <scope>NUCLEOTIDE SEQUENCE</scope>
</reference>
<sequence length="24" mass="2880">MNMLNMVMRLVTMTKYLLESTFIV</sequence>
<organism evidence="1 2">
    <name type="scientific">Ficus carica</name>
    <name type="common">Common fig</name>
    <dbReference type="NCBI Taxonomy" id="3494"/>
    <lineage>
        <taxon>Eukaryota</taxon>
        <taxon>Viridiplantae</taxon>
        <taxon>Streptophyta</taxon>
        <taxon>Embryophyta</taxon>
        <taxon>Tracheophyta</taxon>
        <taxon>Spermatophyta</taxon>
        <taxon>Magnoliopsida</taxon>
        <taxon>eudicotyledons</taxon>
        <taxon>Gunneridae</taxon>
        <taxon>Pentapetalae</taxon>
        <taxon>rosids</taxon>
        <taxon>fabids</taxon>
        <taxon>Rosales</taxon>
        <taxon>Moraceae</taxon>
        <taxon>Ficeae</taxon>
        <taxon>Ficus</taxon>
    </lineage>
</organism>
<name>A0AA88AKS0_FICCA</name>
<dbReference type="EMBL" id="BTGU01000027">
    <property type="protein sequence ID" value="GMN47998.1"/>
    <property type="molecule type" value="Genomic_DNA"/>
</dbReference>
<dbReference type="Proteomes" id="UP001187192">
    <property type="component" value="Unassembled WGS sequence"/>
</dbReference>
<evidence type="ECO:0000313" key="1">
    <source>
        <dbReference type="EMBL" id="GMN47998.1"/>
    </source>
</evidence>
<keyword evidence="2" id="KW-1185">Reference proteome</keyword>